<dbReference type="GeneTree" id="ENSGT00940000182557"/>
<dbReference type="EMBL" id="AAGW02053633">
    <property type="status" value="NOT_ANNOTATED_CDS"/>
    <property type="molecule type" value="Genomic_DNA"/>
</dbReference>
<reference evidence="2" key="2">
    <citation type="submission" date="2025-08" db="UniProtKB">
        <authorList>
            <consortium name="Ensembl"/>
        </authorList>
    </citation>
    <scope>IDENTIFICATION</scope>
    <source>
        <strain evidence="2">Thorbecke</strain>
    </source>
</reference>
<evidence type="ECO:0000313" key="3">
    <source>
        <dbReference type="Proteomes" id="UP000001811"/>
    </source>
</evidence>
<dbReference type="Proteomes" id="UP000001811">
    <property type="component" value="Chromosome 15"/>
</dbReference>
<reference evidence="2 3" key="1">
    <citation type="journal article" date="2011" name="Nature">
        <title>A high-resolution map of human evolutionary constraint using 29 mammals.</title>
        <authorList>
            <person name="Lindblad-Toh K."/>
            <person name="Garber M."/>
            <person name="Zuk O."/>
            <person name="Lin M.F."/>
            <person name="Parker B.J."/>
            <person name="Washietl S."/>
            <person name="Kheradpour P."/>
            <person name="Ernst J."/>
            <person name="Jordan G."/>
            <person name="Mauceli E."/>
            <person name="Ward L.D."/>
            <person name="Lowe C.B."/>
            <person name="Holloway A.K."/>
            <person name="Clamp M."/>
            <person name="Gnerre S."/>
            <person name="Alfoldi J."/>
            <person name="Beal K."/>
            <person name="Chang J."/>
            <person name="Clawson H."/>
            <person name="Cuff J."/>
            <person name="Di Palma F."/>
            <person name="Fitzgerald S."/>
            <person name="Flicek P."/>
            <person name="Guttman M."/>
            <person name="Hubisz M.J."/>
            <person name="Jaffe D.B."/>
            <person name="Jungreis I."/>
            <person name="Kent W.J."/>
            <person name="Kostka D."/>
            <person name="Lara M."/>
            <person name="Martins A.L."/>
            <person name="Massingham T."/>
            <person name="Moltke I."/>
            <person name="Raney B.J."/>
            <person name="Rasmussen M.D."/>
            <person name="Robinson J."/>
            <person name="Stark A."/>
            <person name="Vilella A.J."/>
            <person name="Wen J."/>
            <person name="Xie X."/>
            <person name="Zody M.C."/>
            <person name="Baldwin J."/>
            <person name="Bloom T."/>
            <person name="Chin C.W."/>
            <person name="Heiman D."/>
            <person name="Nicol R."/>
            <person name="Nusbaum C."/>
            <person name="Young S."/>
            <person name="Wilkinson J."/>
            <person name="Worley K.C."/>
            <person name="Kovar C.L."/>
            <person name="Muzny D.M."/>
            <person name="Gibbs R.A."/>
            <person name="Cree A."/>
            <person name="Dihn H.H."/>
            <person name="Fowler G."/>
            <person name="Jhangiani S."/>
            <person name="Joshi V."/>
            <person name="Lee S."/>
            <person name="Lewis L.R."/>
            <person name="Nazareth L.V."/>
            <person name="Okwuonu G."/>
            <person name="Santibanez J."/>
            <person name="Warren W.C."/>
            <person name="Mardis E.R."/>
            <person name="Weinstock G.M."/>
            <person name="Wilson R.K."/>
            <person name="Delehaunty K."/>
            <person name="Dooling D."/>
            <person name="Fronik C."/>
            <person name="Fulton L."/>
            <person name="Fulton B."/>
            <person name="Graves T."/>
            <person name="Minx P."/>
            <person name="Sodergren E."/>
            <person name="Birney E."/>
            <person name="Margulies E.H."/>
            <person name="Herrero J."/>
            <person name="Green E.D."/>
            <person name="Haussler D."/>
            <person name="Siepel A."/>
            <person name="Goldman N."/>
            <person name="Pollard K.S."/>
            <person name="Pedersen J.S."/>
            <person name="Lander E.S."/>
            <person name="Kellis M."/>
        </authorList>
    </citation>
    <scope>NUCLEOTIDE SEQUENCE [LARGE SCALE GENOMIC DNA]</scope>
    <source>
        <strain evidence="2 3">Thorbecke inbred</strain>
    </source>
</reference>
<organism evidence="2 3">
    <name type="scientific">Oryctolagus cuniculus</name>
    <name type="common">Rabbit</name>
    <dbReference type="NCBI Taxonomy" id="9986"/>
    <lineage>
        <taxon>Eukaryota</taxon>
        <taxon>Metazoa</taxon>
        <taxon>Chordata</taxon>
        <taxon>Craniata</taxon>
        <taxon>Vertebrata</taxon>
        <taxon>Euteleostomi</taxon>
        <taxon>Mammalia</taxon>
        <taxon>Eutheria</taxon>
        <taxon>Euarchontoglires</taxon>
        <taxon>Glires</taxon>
        <taxon>Lagomorpha</taxon>
        <taxon>Leporidae</taxon>
        <taxon>Oryctolagus</taxon>
    </lineage>
</organism>
<feature type="chain" id="PRO_5023908839" evidence="1">
    <location>
        <begin position="25"/>
        <end position="97"/>
    </location>
</feature>
<name>A0A5F9CCF9_RABIT</name>
<reference evidence="2" key="3">
    <citation type="submission" date="2025-09" db="UniProtKB">
        <authorList>
            <consortium name="Ensembl"/>
        </authorList>
    </citation>
    <scope>IDENTIFICATION</scope>
    <source>
        <strain evidence="2">Thorbecke</strain>
    </source>
</reference>
<evidence type="ECO:0000313" key="2">
    <source>
        <dbReference type="Ensembl" id="ENSOCUP00000030956.1"/>
    </source>
</evidence>
<dbReference type="AlphaFoldDB" id="A0A5F9CCF9"/>
<dbReference type="InParanoid" id="A0A5F9CCF9"/>
<evidence type="ECO:0000256" key="1">
    <source>
        <dbReference type="SAM" id="SignalP"/>
    </source>
</evidence>
<dbReference type="Bgee" id="ENSOCUG00000034627">
    <property type="expression patterns" value="Expressed in liver and 16 other cell types or tissues"/>
</dbReference>
<proteinExistence type="predicted"/>
<protein>
    <submittedName>
        <fullName evidence="2">Uncharacterized protein</fullName>
    </submittedName>
</protein>
<feature type="signal peptide" evidence="1">
    <location>
        <begin position="1"/>
        <end position="24"/>
    </location>
</feature>
<accession>A0A5F9CCF9</accession>
<dbReference type="STRING" id="9986.ENSOCUP00000030956"/>
<keyword evidence="3" id="KW-1185">Reference proteome</keyword>
<dbReference type="Ensembl" id="ENSOCUT00000035062.1">
    <property type="protein sequence ID" value="ENSOCUP00000030956.1"/>
    <property type="gene ID" value="ENSOCUG00000034627.1"/>
</dbReference>
<sequence length="97" mass="10938">TCYVVHCDPVLCFFCLFVFGLVFAFSQLGAESADSIGAVLNSKDEQREIAETRETCRASYDTSAPNANVSTWMKGRQMMTKWKNIRQVENGIILYSQ</sequence>
<keyword evidence="1" id="KW-0732">Signal</keyword>